<keyword evidence="2" id="KW-1185">Reference proteome</keyword>
<protein>
    <submittedName>
        <fullName evidence="1">Uncharacterized protein</fullName>
    </submittedName>
</protein>
<reference evidence="1 2" key="1">
    <citation type="submission" date="2015-07" db="EMBL/GenBank/DDBJ databases">
        <title>Genome sequencing of Kibdelosporangium phytohabitans.</title>
        <authorList>
            <person name="Qin S."/>
            <person name="Xing K."/>
        </authorList>
    </citation>
    <scope>NUCLEOTIDE SEQUENCE [LARGE SCALE GENOMIC DNA]</scope>
    <source>
        <strain evidence="1 2">KLBMP1111</strain>
    </source>
</reference>
<name>A0A0N9HQU4_9PSEU</name>
<sequence length="280" mass="30775">MEYVRRADRAKAGDQPVAAAGPSGLNAGYLQAGNAAVSSLFVQRRVSVRDVGRGEQSGFARLGELVERLNGVSTGLTFAVADGTLTYTPIEGGTLSAFDQQMVGFIDDGTVVPMRFTNRHGRLRDEDGRFTGHVEIDEWENAYVDIDDLLAASDVSLQTSLVHLLRERQVTRGYDRRIGSPGLDGASAEFDRAHDAGLDAELPIVRDFFGDPTIRFASKQERVYRNDRGDTLREVQQARHGANEGVEALDIRVTLHEPPHRVLTAEEYRDLLRAERAAAP</sequence>
<evidence type="ECO:0000313" key="2">
    <source>
        <dbReference type="Proteomes" id="UP000063699"/>
    </source>
</evidence>
<dbReference type="STRING" id="860235.AOZ06_23875"/>
<dbReference type="OrthoDB" id="9153660at2"/>
<dbReference type="KEGG" id="kphy:AOZ06_23875"/>
<organism evidence="1 2">
    <name type="scientific">Kibdelosporangium phytohabitans</name>
    <dbReference type="NCBI Taxonomy" id="860235"/>
    <lineage>
        <taxon>Bacteria</taxon>
        <taxon>Bacillati</taxon>
        <taxon>Actinomycetota</taxon>
        <taxon>Actinomycetes</taxon>
        <taxon>Pseudonocardiales</taxon>
        <taxon>Pseudonocardiaceae</taxon>
        <taxon>Kibdelosporangium</taxon>
    </lineage>
</organism>
<dbReference type="AlphaFoldDB" id="A0A0N9HQU4"/>
<evidence type="ECO:0000313" key="1">
    <source>
        <dbReference type="EMBL" id="ALG09537.1"/>
    </source>
</evidence>
<gene>
    <name evidence="1" type="ORF">AOZ06_23875</name>
</gene>
<dbReference type="RefSeq" id="WP_054291441.1">
    <property type="nucleotide sequence ID" value="NZ_CP012752.1"/>
</dbReference>
<proteinExistence type="predicted"/>
<dbReference type="EMBL" id="CP012752">
    <property type="protein sequence ID" value="ALG09537.1"/>
    <property type="molecule type" value="Genomic_DNA"/>
</dbReference>
<accession>A0A0N9HQU4</accession>
<dbReference type="Proteomes" id="UP000063699">
    <property type="component" value="Chromosome"/>
</dbReference>